<name>A0ABX0Y0C6_9ACTN</name>
<organism evidence="3 4">
    <name type="scientific">Planosporangium thailandense</name>
    <dbReference type="NCBI Taxonomy" id="765197"/>
    <lineage>
        <taxon>Bacteria</taxon>
        <taxon>Bacillati</taxon>
        <taxon>Actinomycetota</taxon>
        <taxon>Actinomycetes</taxon>
        <taxon>Micromonosporales</taxon>
        <taxon>Micromonosporaceae</taxon>
        <taxon>Planosporangium</taxon>
    </lineage>
</organism>
<keyword evidence="2" id="KW-1005">Bacterial flagellum biogenesis</keyword>
<dbReference type="Proteomes" id="UP000722989">
    <property type="component" value="Unassembled WGS sequence"/>
</dbReference>
<keyword evidence="3" id="KW-0282">Flagellum</keyword>
<dbReference type="InterPro" id="IPR005648">
    <property type="entry name" value="FlgD"/>
</dbReference>
<reference evidence="3 4" key="1">
    <citation type="submission" date="2020-03" db="EMBL/GenBank/DDBJ databases">
        <title>WGS of the type strain of Planosporangium spp.</title>
        <authorList>
            <person name="Thawai C."/>
        </authorList>
    </citation>
    <scope>NUCLEOTIDE SEQUENCE [LARGE SCALE GENOMIC DNA]</scope>
    <source>
        <strain evidence="3 4">TBRC 5610</strain>
    </source>
</reference>
<sequence>MTSPITDIVNASGAGSSTSTSTAKANNELGKDDFMKLLVAQLRYQDPSSPADPSAFMAQTAQFTMLEKLTNLETAQQQLVTAQLQFGASNLIGKTVTYVDADGKDATGVVSAATFTGSNPTVKVGNTDVPLSSVKEVRNGSTAG</sequence>
<keyword evidence="4" id="KW-1185">Reference proteome</keyword>
<protein>
    <submittedName>
        <fullName evidence="3">Flagellar hook capping protein</fullName>
    </submittedName>
</protein>
<evidence type="ECO:0000313" key="4">
    <source>
        <dbReference type="Proteomes" id="UP000722989"/>
    </source>
</evidence>
<comment type="caution">
    <text evidence="3">The sequence shown here is derived from an EMBL/GenBank/DDBJ whole genome shotgun (WGS) entry which is preliminary data.</text>
</comment>
<evidence type="ECO:0000256" key="1">
    <source>
        <dbReference type="ARBA" id="ARBA00010577"/>
    </source>
</evidence>
<comment type="similarity">
    <text evidence="1">Belongs to the FlgD family.</text>
</comment>
<keyword evidence="3" id="KW-0969">Cilium</keyword>
<proteinExistence type="inferred from homology"/>
<gene>
    <name evidence="3" type="ORF">HC031_18980</name>
</gene>
<evidence type="ECO:0000256" key="2">
    <source>
        <dbReference type="ARBA" id="ARBA00022795"/>
    </source>
</evidence>
<accession>A0ABX0Y0C6</accession>
<dbReference type="Pfam" id="PF03963">
    <property type="entry name" value="FlgD"/>
    <property type="match status" value="1"/>
</dbReference>
<dbReference type="RefSeq" id="WP_167926683.1">
    <property type="nucleotide sequence ID" value="NZ_JAATVY010000013.1"/>
</dbReference>
<dbReference type="EMBL" id="JAATVY010000013">
    <property type="protein sequence ID" value="NJC71789.1"/>
    <property type="molecule type" value="Genomic_DNA"/>
</dbReference>
<keyword evidence="3" id="KW-0966">Cell projection</keyword>
<evidence type="ECO:0000313" key="3">
    <source>
        <dbReference type="EMBL" id="NJC71789.1"/>
    </source>
</evidence>